<evidence type="ECO:0000256" key="1">
    <source>
        <dbReference type="ARBA" id="ARBA00004370"/>
    </source>
</evidence>
<name>A0A183EB98_9BILA</name>
<reference evidence="9" key="1">
    <citation type="submission" date="2016-06" db="UniProtKB">
        <authorList>
            <consortium name="WormBaseParasite"/>
        </authorList>
    </citation>
    <scope>IDENTIFICATION</scope>
</reference>
<evidence type="ECO:0000259" key="6">
    <source>
        <dbReference type="PROSITE" id="PS50262"/>
    </source>
</evidence>
<accession>A0A183EB98</accession>
<reference evidence="7 8" key="2">
    <citation type="submission" date="2018-11" db="EMBL/GenBank/DDBJ databases">
        <authorList>
            <consortium name="Pathogen Informatics"/>
        </authorList>
    </citation>
    <scope>NUCLEOTIDE SEQUENCE [LARGE SCALE GENOMIC DNA]</scope>
</reference>
<dbReference type="OrthoDB" id="5797723at2759"/>
<dbReference type="AlphaFoldDB" id="A0A183EB98"/>
<protein>
    <submittedName>
        <fullName evidence="9">G_PROTEIN_RECEP_F1_2 domain-containing protein</fullName>
    </submittedName>
</protein>
<sequence length="140" mass="16336">MASMFCIACISLGRYITIRKPFNSQFSLNCTLKILHLLQIRKHFYQSIPVVTLLLYFFVIIPMLLTVETIDVTRDRRDCRISDKSIWNPLTSIFVGVSFIGLLTFVSLNYGEIVRHVRRKFSKRKARGKQSTEVHMQLVH</sequence>
<keyword evidence="3 5" id="KW-1133">Transmembrane helix</keyword>
<feature type="transmembrane region" description="Helical" evidence="5">
    <location>
        <begin position="86"/>
        <end position="110"/>
    </location>
</feature>
<dbReference type="InterPro" id="IPR000276">
    <property type="entry name" value="GPCR_Rhodpsn"/>
</dbReference>
<keyword evidence="2 5" id="KW-0812">Transmembrane</keyword>
<dbReference type="GO" id="GO:0016020">
    <property type="term" value="C:membrane"/>
    <property type="evidence" value="ECO:0007669"/>
    <property type="project" value="UniProtKB-SubCell"/>
</dbReference>
<feature type="domain" description="G-protein coupled receptors family 1 profile" evidence="6">
    <location>
        <begin position="1"/>
        <end position="140"/>
    </location>
</feature>
<comment type="subcellular location">
    <subcellularLocation>
        <location evidence="1">Membrane</location>
    </subcellularLocation>
</comment>
<dbReference type="EMBL" id="UYRT01086425">
    <property type="protein sequence ID" value="VDN31325.1"/>
    <property type="molecule type" value="Genomic_DNA"/>
</dbReference>
<feature type="transmembrane region" description="Helical" evidence="5">
    <location>
        <begin position="44"/>
        <end position="66"/>
    </location>
</feature>
<organism evidence="9">
    <name type="scientific">Gongylonema pulchrum</name>
    <dbReference type="NCBI Taxonomy" id="637853"/>
    <lineage>
        <taxon>Eukaryota</taxon>
        <taxon>Metazoa</taxon>
        <taxon>Ecdysozoa</taxon>
        <taxon>Nematoda</taxon>
        <taxon>Chromadorea</taxon>
        <taxon>Rhabditida</taxon>
        <taxon>Spirurina</taxon>
        <taxon>Spiruromorpha</taxon>
        <taxon>Spiruroidea</taxon>
        <taxon>Gongylonematidae</taxon>
        <taxon>Gongylonema</taxon>
    </lineage>
</organism>
<keyword evidence="8" id="KW-1185">Reference proteome</keyword>
<evidence type="ECO:0000256" key="4">
    <source>
        <dbReference type="ARBA" id="ARBA00023136"/>
    </source>
</evidence>
<dbReference type="GO" id="GO:0004930">
    <property type="term" value="F:G protein-coupled receptor activity"/>
    <property type="evidence" value="ECO:0007669"/>
    <property type="project" value="InterPro"/>
</dbReference>
<evidence type="ECO:0000313" key="7">
    <source>
        <dbReference type="EMBL" id="VDN31325.1"/>
    </source>
</evidence>
<evidence type="ECO:0000313" key="9">
    <source>
        <dbReference type="WBParaSite" id="GPUH_0001826401-mRNA-1"/>
    </source>
</evidence>
<proteinExistence type="predicted"/>
<evidence type="ECO:0000256" key="3">
    <source>
        <dbReference type="ARBA" id="ARBA00022989"/>
    </source>
</evidence>
<dbReference type="Gene3D" id="1.20.1070.10">
    <property type="entry name" value="Rhodopsin 7-helix transmembrane proteins"/>
    <property type="match status" value="1"/>
</dbReference>
<keyword evidence="4 5" id="KW-0472">Membrane</keyword>
<dbReference type="Proteomes" id="UP000271098">
    <property type="component" value="Unassembled WGS sequence"/>
</dbReference>
<dbReference type="InterPro" id="IPR017452">
    <property type="entry name" value="GPCR_Rhodpsn_7TM"/>
</dbReference>
<dbReference type="SUPFAM" id="SSF81321">
    <property type="entry name" value="Family A G protein-coupled receptor-like"/>
    <property type="match status" value="1"/>
</dbReference>
<evidence type="ECO:0000313" key="8">
    <source>
        <dbReference type="Proteomes" id="UP000271098"/>
    </source>
</evidence>
<gene>
    <name evidence="7" type="ORF">GPUH_LOCUS18238</name>
</gene>
<dbReference type="Pfam" id="PF00001">
    <property type="entry name" value="7tm_1"/>
    <property type="match status" value="1"/>
</dbReference>
<evidence type="ECO:0000256" key="5">
    <source>
        <dbReference type="SAM" id="Phobius"/>
    </source>
</evidence>
<dbReference type="WBParaSite" id="GPUH_0001826401-mRNA-1">
    <property type="protein sequence ID" value="GPUH_0001826401-mRNA-1"/>
    <property type="gene ID" value="GPUH_0001826401"/>
</dbReference>
<dbReference type="PROSITE" id="PS50262">
    <property type="entry name" value="G_PROTEIN_RECEP_F1_2"/>
    <property type="match status" value="1"/>
</dbReference>
<evidence type="ECO:0000256" key="2">
    <source>
        <dbReference type="ARBA" id="ARBA00022692"/>
    </source>
</evidence>